<reference evidence="2" key="1">
    <citation type="submission" date="2021-11" db="EMBL/GenBank/DDBJ databases">
        <authorList>
            <person name="Rodrigo-Torres L."/>
            <person name="Arahal R. D."/>
            <person name="Lucena T."/>
        </authorList>
    </citation>
    <scope>NUCLEOTIDE SEQUENCE</scope>
    <source>
        <strain evidence="2">CECT 7929</strain>
    </source>
</reference>
<keyword evidence="3" id="KW-1185">Reference proteome</keyword>
<keyword evidence="1" id="KW-0812">Transmembrane</keyword>
<organism evidence="2 3">
    <name type="scientific">Vibrio stylophorae</name>
    <dbReference type="NCBI Taxonomy" id="659351"/>
    <lineage>
        <taxon>Bacteria</taxon>
        <taxon>Pseudomonadati</taxon>
        <taxon>Pseudomonadota</taxon>
        <taxon>Gammaproteobacteria</taxon>
        <taxon>Vibrionales</taxon>
        <taxon>Vibrionaceae</taxon>
        <taxon>Vibrio</taxon>
    </lineage>
</organism>
<dbReference type="RefSeq" id="WP_237465934.1">
    <property type="nucleotide sequence ID" value="NZ_CAKLDI010000001.1"/>
</dbReference>
<evidence type="ECO:0000313" key="3">
    <source>
        <dbReference type="Proteomes" id="UP000838672"/>
    </source>
</evidence>
<proteinExistence type="predicted"/>
<evidence type="ECO:0000256" key="1">
    <source>
        <dbReference type="SAM" id="Phobius"/>
    </source>
</evidence>
<sequence length="170" mass="19819">MEQPWYRQFWPWVLIALPLSVVCASFFTLWLFQNNPVAMVVDDYYKKGKAINQDLSKRERALNLAIEARFWQEGTQGVLTLQSKHRLPADAINIQLVHRTLDQQDVSFLMNKNGLQQYRIDLPEDIKGPWSIILKAHDDSWMIRHPLTFPIETPIQFNALSEVNTQPSTL</sequence>
<dbReference type="EMBL" id="CAKLDI010000001">
    <property type="protein sequence ID" value="CAH0533491.1"/>
    <property type="molecule type" value="Genomic_DNA"/>
</dbReference>
<dbReference type="InterPro" id="IPR008620">
    <property type="entry name" value="FixH"/>
</dbReference>
<feature type="transmembrane region" description="Helical" evidence="1">
    <location>
        <begin position="12"/>
        <end position="32"/>
    </location>
</feature>
<dbReference type="Proteomes" id="UP000838672">
    <property type="component" value="Unassembled WGS sequence"/>
</dbReference>
<accession>A0ABM8ZT45</accession>
<protein>
    <recommendedName>
        <fullName evidence="4">Nitrogen fixation protein FixH</fullName>
    </recommendedName>
</protein>
<evidence type="ECO:0008006" key="4">
    <source>
        <dbReference type="Google" id="ProtNLM"/>
    </source>
</evidence>
<comment type="caution">
    <text evidence="2">The sequence shown here is derived from an EMBL/GenBank/DDBJ whole genome shotgun (WGS) entry which is preliminary data.</text>
</comment>
<gene>
    <name evidence="2" type="ORF">VST7929_01361</name>
</gene>
<keyword evidence="1" id="KW-0472">Membrane</keyword>
<evidence type="ECO:0000313" key="2">
    <source>
        <dbReference type="EMBL" id="CAH0533491.1"/>
    </source>
</evidence>
<name>A0ABM8ZT45_9VIBR</name>
<keyword evidence="1" id="KW-1133">Transmembrane helix</keyword>
<dbReference type="Pfam" id="PF05751">
    <property type="entry name" value="FixH"/>
    <property type="match status" value="1"/>
</dbReference>